<evidence type="ECO:0000256" key="6">
    <source>
        <dbReference type="SAM" id="MobiDB-lite"/>
    </source>
</evidence>
<dbReference type="EMBL" id="JAKWBI020000035">
    <property type="protein sequence ID" value="KAJ2905237.1"/>
    <property type="molecule type" value="Genomic_DNA"/>
</dbReference>
<dbReference type="GO" id="GO:0008380">
    <property type="term" value="P:RNA splicing"/>
    <property type="evidence" value="ECO:0007669"/>
    <property type="project" value="UniProtKB-KW"/>
</dbReference>
<evidence type="ECO:0008006" key="9">
    <source>
        <dbReference type="Google" id="ProtNLM"/>
    </source>
</evidence>
<evidence type="ECO:0000256" key="4">
    <source>
        <dbReference type="ARBA" id="ARBA00023187"/>
    </source>
</evidence>
<name>A0AAD5WW02_9PEZI</name>
<dbReference type="GO" id="GO:0005634">
    <property type="term" value="C:nucleus"/>
    <property type="evidence" value="ECO:0007669"/>
    <property type="project" value="UniProtKB-SubCell"/>
</dbReference>
<keyword evidence="8" id="KW-1185">Reference proteome</keyword>
<feature type="region of interest" description="Disordered" evidence="6">
    <location>
        <begin position="58"/>
        <end position="113"/>
    </location>
</feature>
<keyword evidence="4" id="KW-0508">mRNA splicing</keyword>
<comment type="similarity">
    <text evidence="2">Belongs to the SMN family.</text>
</comment>
<evidence type="ECO:0000313" key="7">
    <source>
        <dbReference type="EMBL" id="KAJ2905237.1"/>
    </source>
</evidence>
<dbReference type="InterPro" id="IPR040424">
    <property type="entry name" value="Smn1"/>
</dbReference>
<proteinExistence type="inferred from homology"/>
<comment type="subcellular location">
    <subcellularLocation>
        <location evidence="1">Nucleus</location>
    </subcellularLocation>
</comment>
<organism evidence="7 8">
    <name type="scientific">Zalerion maritima</name>
    <dbReference type="NCBI Taxonomy" id="339359"/>
    <lineage>
        <taxon>Eukaryota</taxon>
        <taxon>Fungi</taxon>
        <taxon>Dikarya</taxon>
        <taxon>Ascomycota</taxon>
        <taxon>Pezizomycotina</taxon>
        <taxon>Sordariomycetes</taxon>
        <taxon>Lulworthiomycetidae</taxon>
        <taxon>Lulworthiales</taxon>
        <taxon>Lulworthiaceae</taxon>
        <taxon>Zalerion</taxon>
    </lineage>
</organism>
<dbReference type="Proteomes" id="UP001201980">
    <property type="component" value="Unassembled WGS sequence"/>
</dbReference>
<dbReference type="CDD" id="cd22852">
    <property type="entry name" value="SMN_C"/>
    <property type="match status" value="1"/>
</dbReference>
<dbReference type="PANTHER" id="PTHR39267">
    <property type="entry name" value="SURVIVAL MOTOR NEURON-LIKE PROTEIN 1"/>
    <property type="match status" value="1"/>
</dbReference>
<gene>
    <name evidence="7" type="ORF">MKZ38_005939</name>
</gene>
<evidence type="ECO:0000256" key="5">
    <source>
        <dbReference type="ARBA" id="ARBA00023242"/>
    </source>
</evidence>
<evidence type="ECO:0000256" key="2">
    <source>
        <dbReference type="ARBA" id="ARBA00005371"/>
    </source>
</evidence>
<dbReference type="GO" id="GO:0006397">
    <property type="term" value="P:mRNA processing"/>
    <property type="evidence" value="ECO:0007669"/>
    <property type="project" value="UniProtKB-KW"/>
</dbReference>
<dbReference type="InterPro" id="IPR047313">
    <property type="entry name" value="SMN_C"/>
</dbReference>
<dbReference type="AlphaFoldDB" id="A0AAD5WW02"/>
<sequence length="184" mass="20340">MAPGDGQLTRDEIWDDSALVDSWNDALAEYNKYHSIHTNGGRFGDIPELRQNAKIETEKAAQHPFAASHPHEGNRSSSNMGIESTDEQKLSRQVLNEQEEERHRLDEDDSADQARTANTTAVPHGPQLPATAPALGPMTMLGSVQDECLKKLLMSWYYAGYYTGLYQGQQEAASSKANPGDSHR</sequence>
<evidence type="ECO:0000256" key="3">
    <source>
        <dbReference type="ARBA" id="ARBA00022664"/>
    </source>
</evidence>
<keyword evidence="3" id="KW-0507">mRNA processing</keyword>
<reference evidence="7" key="1">
    <citation type="submission" date="2022-07" db="EMBL/GenBank/DDBJ databases">
        <title>Draft genome sequence of Zalerion maritima ATCC 34329, a (micro)plastics degrading marine fungus.</title>
        <authorList>
            <person name="Paco A."/>
            <person name="Goncalves M.F.M."/>
            <person name="Rocha-Santos T.A.P."/>
            <person name="Alves A."/>
        </authorList>
    </citation>
    <scope>NUCLEOTIDE SEQUENCE</scope>
    <source>
        <strain evidence="7">ATCC 34329</strain>
    </source>
</reference>
<evidence type="ECO:0000313" key="8">
    <source>
        <dbReference type="Proteomes" id="UP001201980"/>
    </source>
</evidence>
<evidence type="ECO:0000256" key="1">
    <source>
        <dbReference type="ARBA" id="ARBA00004123"/>
    </source>
</evidence>
<accession>A0AAD5WW02</accession>
<keyword evidence="5" id="KW-0539">Nucleus</keyword>
<dbReference type="Pfam" id="PF20635">
    <property type="entry name" value="SMN_YG-box"/>
    <property type="match status" value="1"/>
</dbReference>
<dbReference type="PANTHER" id="PTHR39267:SF1">
    <property type="entry name" value="SURVIVAL MOTOR NEURON PROTEIN"/>
    <property type="match status" value="1"/>
</dbReference>
<protein>
    <recommendedName>
        <fullName evidence="9">Survival motor neuron Tudor domain-containing protein</fullName>
    </recommendedName>
</protein>
<dbReference type="CDD" id="cd22851">
    <property type="entry name" value="SMN_N"/>
    <property type="match status" value="1"/>
</dbReference>
<comment type="caution">
    <text evidence="7">The sequence shown here is derived from an EMBL/GenBank/DDBJ whole genome shotgun (WGS) entry which is preliminary data.</text>
</comment>